<keyword evidence="2" id="KW-0732">Signal</keyword>
<comment type="caution">
    <text evidence="3">The sequence shown here is derived from an EMBL/GenBank/DDBJ whole genome shotgun (WGS) entry which is preliminary data.</text>
</comment>
<evidence type="ECO:0000313" key="3">
    <source>
        <dbReference type="EMBL" id="GMI92831.1"/>
    </source>
</evidence>
<evidence type="ECO:0000313" key="4">
    <source>
        <dbReference type="Proteomes" id="UP001165190"/>
    </source>
</evidence>
<organism evidence="3 4">
    <name type="scientific">Hibiscus trionum</name>
    <name type="common">Flower of an hour</name>
    <dbReference type="NCBI Taxonomy" id="183268"/>
    <lineage>
        <taxon>Eukaryota</taxon>
        <taxon>Viridiplantae</taxon>
        <taxon>Streptophyta</taxon>
        <taxon>Embryophyta</taxon>
        <taxon>Tracheophyta</taxon>
        <taxon>Spermatophyta</taxon>
        <taxon>Magnoliopsida</taxon>
        <taxon>eudicotyledons</taxon>
        <taxon>Gunneridae</taxon>
        <taxon>Pentapetalae</taxon>
        <taxon>rosids</taxon>
        <taxon>malvids</taxon>
        <taxon>Malvales</taxon>
        <taxon>Malvaceae</taxon>
        <taxon>Malvoideae</taxon>
        <taxon>Hibiscus</taxon>
    </lineage>
</organism>
<feature type="compositionally biased region" description="Polar residues" evidence="1">
    <location>
        <begin position="86"/>
        <end position="104"/>
    </location>
</feature>
<accession>A0A9W7ID12</accession>
<sequence length="144" mass="15832">MRPSSLTVSFVVVFIFLSGVQGIRLEKSFKTWHPKLHEEAFMKNTNGVVGDVIFCKEGHCTENSRKLLTATPAYSTSSKSEDSGDNKANTTSKVKLGSQENGGNQEKVPVGSPTTSEVHDQYADIMEIAEMDYSPAKRKPPIHN</sequence>
<feature type="signal peptide" evidence="2">
    <location>
        <begin position="1"/>
        <end position="22"/>
    </location>
</feature>
<dbReference type="PANTHER" id="PTHR33743">
    <property type="entry name" value="PROTEIN GOLVEN 6-RELATED"/>
    <property type="match status" value="1"/>
</dbReference>
<name>A0A9W7ID12_HIBTR</name>
<dbReference type="Proteomes" id="UP001165190">
    <property type="component" value="Unassembled WGS sequence"/>
</dbReference>
<protein>
    <submittedName>
        <fullName evidence="3">Uncharacterized protein</fullName>
    </submittedName>
</protein>
<gene>
    <name evidence="3" type="ORF">HRI_002952400</name>
</gene>
<feature type="chain" id="PRO_5040986257" evidence="2">
    <location>
        <begin position="23"/>
        <end position="144"/>
    </location>
</feature>
<dbReference type="EMBL" id="BSYR01000024">
    <property type="protein sequence ID" value="GMI92831.1"/>
    <property type="molecule type" value="Genomic_DNA"/>
</dbReference>
<evidence type="ECO:0000256" key="1">
    <source>
        <dbReference type="SAM" id="MobiDB-lite"/>
    </source>
</evidence>
<dbReference type="PANTHER" id="PTHR33743:SF19">
    <property type="entry name" value="PROTEIN GOLVEN 6"/>
    <property type="match status" value="1"/>
</dbReference>
<evidence type="ECO:0000256" key="2">
    <source>
        <dbReference type="SAM" id="SignalP"/>
    </source>
</evidence>
<dbReference type="OrthoDB" id="1903945at2759"/>
<dbReference type="InterPro" id="IPR049306">
    <property type="entry name" value="GLV1-2"/>
</dbReference>
<feature type="region of interest" description="Disordered" evidence="1">
    <location>
        <begin position="66"/>
        <end position="144"/>
    </location>
</feature>
<proteinExistence type="predicted"/>
<dbReference type="AlphaFoldDB" id="A0A9W7ID12"/>
<reference evidence="3" key="1">
    <citation type="submission" date="2023-05" db="EMBL/GenBank/DDBJ databases">
        <title>Genome and transcriptome analyses reveal genes involved in the formation of fine ridges on petal epidermal cells in Hibiscus trionum.</title>
        <authorList>
            <person name="Koshimizu S."/>
            <person name="Masuda S."/>
            <person name="Ishii T."/>
            <person name="Shirasu K."/>
            <person name="Hoshino A."/>
            <person name="Arita M."/>
        </authorList>
    </citation>
    <scope>NUCLEOTIDE SEQUENCE</scope>
    <source>
        <strain evidence="3">Hamamatsu line</strain>
    </source>
</reference>
<keyword evidence="4" id="KW-1185">Reference proteome</keyword>
<dbReference type="Pfam" id="PF21529">
    <property type="entry name" value="GLV1-2"/>
    <property type="match status" value="1"/>
</dbReference>